<evidence type="ECO:0000259" key="1">
    <source>
        <dbReference type="Pfam" id="PF11716"/>
    </source>
</evidence>
<dbReference type="Gene3D" id="1.20.120.450">
    <property type="entry name" value="dinb family like domain"/>
    <property type="match status" value="1"/>
</dbReference>
<evidence type="ECO:0000313" key="2">
    <source>
        <dbReference type="EMBL" id="GAA2499126.1"/>
    </source>
</evidence>
<dbReference type="SUPFAM" id="SSF109854">
    <property type="entry name" value="DinB/YfiT-like putative metalloenzymes"/>
    <property type="match status" value="1"/>
</dbReference>
<protein>
    <recommendedName>
        <fullName evidence="1">Mycothiol-dependent maleylpyruvate isomerase metal-binding domain-containing protein</fullName>
    </recommendedName>
</protein>
<gene>
    <name evidence="2" type="ORF">GCM10009858_41820</name>
</gene>
<dbReference type="InterPro" id="IPR024344">
    <property type="entry name" value="MDMPI_metal-binding"/>
</dbReference>
<dbReference type="InterPro" id="IPR017517">
    <property type="entry name" value="Maleyloyr_isom"/>
</dbReference>
<dbReference type="NCBIfam" id="TIGR03083">
    <property type="entry name" value="maleylpyruvate isomerase family mycothiol-dependent enzyme"/>
    <property type="match status" value="1"/>
</dbReference>
<dbReference type="Proteomes" id="UP001500730">
    <property type="component" value="Unassembled WGS sequence"/>
</dbReference>
<dbReference type="Pfam" id="PF11716">
    <property type="entry name" value="MDMPI_N"/>
    <property type="match status" value="1"/>
</dbReference>
<organism evidence="2 3">
    <name type="scientific">Terrabacter carboxydivorans</name>
    <dbReference type="NCBI Taxonomy" id="619730"/>
    <lineage>
        <taxon>Bacteria</taxon>
        <taxon>Bacillati</taxon>
        <taxon>Actinomycetota</taxon>
        <taxon>Actinomycetes</taxon>
        <taxon>Micrococcales</taxon>
        <taxon>Intrasporangiaceae</taxon>
        <taxon>Terrabacter</taxon>
    </lineage>
</organism>
<comment type="caution">
    <text evidence="2">The sequence shown here is derived from an EMBL/GenBank/DDBJ whole genome shotgun (WGS) entry which is preliminary data.</text>
</comment>
<dbReference type="InterPro" id="IPR034660">
    <property type="entry name" value="DinB/YfiT-like"/>
</dbReference>
<name>A0ABN3MBZ6_9MICO</name>
<sequence length="257" mass="27551">MTTNTSGVAQITPIAKSTDAAEVALATYDQLLVLLHSLDDKAWRAATECPGWSVADMVGHLIGAAEANASLRQNMRQQAWGARHRRDHCGNPLDAVNALQVSEHRSLAPAERVSMLSSLAPRAVAGRMRLPRLLRRVSVPIAQSGSSAGMPPRLRLGHLVDVIYTRDVWMHTLDIARATGGEVDLSAPVNARIVADVVREWALLHGQPVDLTLTGPCGGRFVSGAGAQRLELDAAQFCRALSGRAPGQGLLRQLVIF</sequence>
<accession>A0ABN3MBZ6</accession>
<keyword evidence="3" id="KW-1185">Reference proteome</keyword>
<reference evidence="2 3" key="1">
    <citation type="journal article" date="2019" name="Int. J. Syst. Evol. Microbiol.">
        <title>The Global Catalogue of Microorganisms (GCM) 10K type strain sequencing project: providing services to taxonomists for standard genome sequencing and annotation.</title>
        <authorList>
            <consortium name="The Broad Institute Genomics Platform"/>
            <consortium name="The Broad Institute Genome Sequencing Center for Infectious Disease"/>
            <person name="Wu L."/>
            <person name="Ma J."/>
        </authorList>
    </citation>
    <scope>NUCLEOTIDE SEQUENCE [LARGE SCALE GENOMIC DNA]</scope>
    <source>
        <strain evidence="2 3">JCM 16259</strain>
    </source>
</reference>
<dbReference type="EMBL" id="BAAARE010000026">
    <property type="protein sequence ID" value="GAA2499126.1"/>
    <property type="molecule type" value="Genomic_DNA"/>
</dbReference>
<feature type="domain" description="Mycothiol-dependent maleylpyruvate isomerase metal-binding" evidence="1">
    <location>
        <begin position="29"/>
        <end position="176"/>
    </location>
</feature>
<evidence type="ECO:0000313" key="3">
    <source>
        <dbReference type="Proteomes" id="UP001500730"/>
    </source>
</evidence>
<proteinExistence type="predicted"/>
<dbReference type="RefSeq" id="WP_344257033.1">
    <property type="nucleotide sequence ID" value="NZ_BAAARE010000026.1"/>
</dbReference>